<dbReference type="Proteomes" id="UP000220922">
    <property type="component" value="Unassembled WGS sequence"/>
</dbReference>
<gene>
    <name evidence="3" type="ORF">A9Q02_12795</name>
</gene>
<dbReference type="RefSeq" id="WP_172450810.1">
    <property type="nucleotide sequence ID" value="NZ_LYXE01000078.1"/>
</dbReference>
<comment type="caution">
    <text evidence="3">The sequence shown here is derived from an EMBL/GenBank/DDBJ whole genome shotgun (WGS) entry which is preliminary data.</text>
</comment>
<feature type="transmembrane region" description="Helical" evidence="1">
    <location>
        <begin position="34"/>
        <end position="52"/>
    </location>
</feature>
<feature type="domain" description="FHA" evidence="2">
    <location>
        <begin position="109"/>
        <end position="159"/>
    </location>
</feature>
<dbReference type="AlphaFoldDB" id="A0A2H3KM88"/>
<sequence>MRIVHWLVGIGLGVSVLISGWLMITLVLADMRTGWVLVPGLITWFGVGLKLGRDLTRRQSRESEEIRQNIGETLPAFLTVTTARRNPLEQVPMRLTATIWQGERRITTILNGRHWTIGSDPGCDLCLQGVGVDPLHARLSLVGNEVMLTDLESNGGTFLGTLARRLNPGAPEIVAEDDPVFIGPAFRLTLMLDFDCAQGRRCEESARIGIEDPSRSGP</sequence>
<keyword evidence="4" id="KW-1185">Reference proteome</keyword>
<keyword evidence="1" id="KW-0472">Membrane</keyword>
<dbReference type="CDD" id="cd00060">
    <property type="entry name" value="FHA"/>
    <property type="match status" value="1"/>
</dbReference>
<evidence type="ECO:0000313" key="4">
    <source>
        <dbReference type="Proteomes" id="UP000220922"/>
    </source>
</evidence>
<evidence type="ECO:0000256" key="1">
    <source>
        <dbReference type="SAM" id="Phobius"/>
    </source>
</evidence>
<evidence type="ECO:0000313" key="3">
    <source>
        <dbReference type="EMBL" id="PDV99236.1"/>
    </source>
</evidence>
<protein>
    <recommendedName>
        <fullName evidence="2">FHA domain-containing protein</fullName>
    </recommendedName>
</protein>
<dbReference type="InterPro" id="IPR008984">
    <property type="entry name" value="SMAD_FHA_dom_sf"/>
</dbReference>
<feature type="transmembrane region" description="Helical" evidence="1">
    <location>
        <begin position="7"/>
        <end position="28"/>
    </location>
</feature>
<dbReference type="InterPro" id="IPR000253">
    <property type="entry name" value="FHA_dom"/>
</dbReference>
<dbReference type="PROSITE" id="PS50006">
    <property type="entry name" value="FHA_DOMAIN"/>
    <property type="match status" value="1"/>
</dbReference>
<dbReference type="Pfam" id="PF00498">
    <property type="entry name" value="FHA"/>
    <property type="match status" value="1"/>
</dbReference>
<evidence type="ECO:0000259" key="2">
    <source>
        <dbReference type="PROSITE" id="PS50006"/>
    </source>
</evidence>
<dbReference type="EMBL" id="LYXE01000078">
    <property type="protein sequence ID" value="PDV99236.1"/>
    <property type="molecule type" value="Genomic_DNA"/>
</dbReference>
<dbReference type="Gene3D" id="2.60.200.20">
    <property type="match status" value="1"/>
</dbReference>
<proteinExistence type="predicted"/>
<organism evidence="3 4">
    <name type="scientific">Candidatus Chloroploca asiatica</name>
    <dbReference type="NCBI Taxonomy" id="1506545"/>
    <lineage>
        <taxon>Bacteria</taxon>
        <taxon>Bacillati</taxon>
        <taxon>Chloroflexota</taxon>
        <taxon>Chloroflexia</taxon>
        <taxon>Chloroflexales</taxon>
        <taxon>Chloroflexineae</taxon>
        <taxon>Oscillochloridaceae</taxon>
        <taxon>Candidatus Chloroploca</taxon>
    </lineage>
</organism>
<reference evidence="3 4" key="1">
    <citation type="submission" date="2016-05" db="EMBL/GenBank/DDBJ databases">
        <authorList>
            <person name="Lavstsen T."/>
            <person name="Jespersen J.S."/>
        </authorList>
    </citation>
    <scope>NUCLEOTIDE SEQUENCE [LARGE SCALE GENOMIC DNA]</scope>
    <source>
        <strain evidence="3 4">B7-9</strain>
    </source>
</reference>
<keyword evidence="1" id="KW-0812">Transmembrane</keyword>
<keyword evidence="1" id="KW-1133">Transmembrane helix</keyword>
<accession>A0A2H3KM88</accession>
<dbReference type="SUPFAM" id="SSF49879">
    <property type="entry name" value="SMAD/FHA domain"/>
    <property type="match status" value="1"/>
</dbReference>
<name>A0A2H3KM88_9CHLR</name>